<reference evidence="3 4" key="1">
    <citation type="journal article" date="2021" name="Microorganisms">
        <title>Acidisoma silvae sp. nov. and Acidisomacellulosilytica sp. nov., Two Acidophilic Bacteria Isolated from Decaying Wood, Hydrolyzing Cellulose and Producing Poly-3-hydroxybutyrate.</title>
        <authorList>
            <person name="Mieszkin S."/>
            <person name="Pouder E."/>
            <person name="Uroz S."/>
            <person name="Simon-Colin C."/>
            <person name="Alain K."/>
        </authorList>
    </citation>
    <scope>NUCLEOTIDE SEQUENCE [LARGE SCALE GENOMIC DNA]</scope>
    <source>
        <strain evidence="3 4">HW T5.17</strain>
    </source>
</reference>
<sequence>MSKPGRCVTSRLWIAGLISASLLTGCATRPSASNPDALAAYQQNDDPLEPMNRKLYAVNNALDTYALKPVAQGYAFVVPRVVRNHIGNILANLHTPVVFINDILEAKSRRAGDSLMRFVVNSTLGVGGIFDVATGMGWPAHEADFGITLALWGVGTGPFLYLPVLGPSDPRDAAGFGVGIVSDPFFWVGQGAIVTDLGYARTTLTIVNTRAELLKPISQIQFSALDPYATFRSLYRQHRDAAIQAARDDNRHTIPAWFPQASPAPQD</sequence>
<organism evidence="3 4">
    <name type="scientific">Acidisoma cellulosilyticum</name>
    <dbReference type="NCBI Taxonomy" id="2802395"/>
    <lineage>
        <taxon>Bacteria</taxon>
        <taxon>Pseudomonadati</taxon>
        <taxon>Pseudomonadota</taxon>
        <taxon>Alphaproteobacteria</taxon>
        <taxon>Acetobacterales</taxon>
        <taxon>Acidocellaceae</taxon>
        <taxon>Acidisoma</taxon>
    </lineage>
</organism>
<dbReference type="PANTHER" id="PTHR30035">
    <property type="entry name" value="LIPOPROTEIN VACJ-RELATED"/>
    <property type="match status" value="1"/>
</dbReference>
<name>A0A963Z6E9_9PROT</name>
<proteinExistence type="inferred from homology"/>
<gene>
    <name evidence="3" type="ORF">ACELLULO517_25785</name>
</gene>
<dbReference type="PROSITE" id="PS51257">
    <property type="entry name" value="PROKAR_LIPOPROTEIN"/>
    <property type="match status" value="1"/>
</dbReference>
<keyword evidence="3" id="KW-0449">Lipoprotein</keyword>
<evidence type="ECO:0000313" key="4">
    <source>
        <dbReference type="Proteomes" id="UP000721844"/>
    </source>
</evidence>
<dbReference type="GO" id="GO:0016020">
    <property type="term" value="C:membrane"/>
    <property type="evidence" value="ECO:0007669"/>
    <property type="project" value="InterPro"/>
</dbReference>
<comment type="similarity">
    <text evidence="1">Belongs to the MlaA family.</text>
</comment>
<evidence type="ECO:0000256" key="2">
    <source>
        <dbReference type="ARBA" id="ARBA00022729"/>
    </source>
</evidence>
<dbReference type="AlphaFoldDB" id="A0A963Z6E9"/>
<keyword evidence="2" id="KW-0732">Signal</keyword>
<comment type="caution">
    <text evidence="3">The sequence shown here is derived from an EMBL/GenBank/DDBJ whole genome shotgun (WGS) entry which is preliminary data.</text>
</comment>
<keyword evidence="4" id="KW-1185">Reference proteome</keyword>
<evidence type="ECO:0000313" key="3">
    <source>
        <dbReference type="EMBL" id="MCB8883687.1"/>
    </source>
</evidence>
<dbReference type="GO" id="GO:0120010">
    <property type="term" value="P:intermembrane phospholipid transfer"/>
    <property type="evidence" value="ECO:0007669"/>
    <property type="project" value="TreeGrafter"/>
</dbReference>
<evidence type="ECO:0000256" key="1">
    <source>
        <dbReference type="ARBA" id="ARBA00010634"/>
    </source>
</evidence>
<dbReference type="InterPro" id="IPR007428">
    <property type="entry name" value="MlaA"/>
</dbReference>
<dbReference type="PANTHER" id="PTHR30035:SF3">
    <property type="entry name" value="INTERMEMBRANE PHOSPHOLIPID TRANSPORT SYSTEM LIPOPROTEIN MLAA"/>
    <property type="match status" value="1"/>
</dbReference>
<dbReference type="EMBL" id="JAESVA010000015">
    <property type="protein sequence ID" value="MCB8883687.1"/>
    <property type="molecule type" value="Genomic_DNA"/>
</dbReference>
<accession>A0A963Z6E9</accession>
<dbReference type="PRINTS" id="PR01805">
    <property type="entry name" value="VACJLIPOPROT"/>
</dbReference>
<dbReference type="Pfam" id="PF04333">
    <property type="entry name" value="MlaA"/>
    <property type="match status" value="1"/>
</dbReference>
<protein>
    <submittedName>
        <fullName evidence="3">VacJ family lipoprotein</fullName>
    </submittedName>
</protein>
<dbReference type="Proteomes" id="UP000721844">
    <property type="component" value="Unassembled WGS sequence"/>
</dbReference>